<keyword evidence="4" id="KW-0010">Activator</keyword>
<reference evidence="9 10" key="1">
    <citation type="submission" date="2020-08" db="EMBL/GenBank/DDBJ databases">
        <title>Genomic Encyclopedia of Type Strains, Phase IV (KMG-IV): sequencing the most valuable type-strain genomes for metagenomic binning, comparative biology and taxonomic classification.</title>
        <authorList>
            <person name="Goeker M."/>
        </authorList>
    </citation>
    <scope>NUCLEOTIDE SEQUENCE [LARGE SCALE GENOMIC DNA]</scope>
    <source>
        <strain evidence="9 10">DSM 103526</strain>
    </source>
</reference>
<sequence>MLSKKHYLIIDYLSDKDIYLTSQELAQRIGVSSRTIKRYIEDINYEMKNSRVEIVSIKGVGYKLSGPPKYIQSILKEALKIIKGLESDDSMESRVENAICLLINNDYLSADELADRLNLSTSSVHKMTSQIKECLDKYNLKLVSKPYRGTCIEGDELNIRSLILDYSIKYDDNNSIRVGLSNITNKDIVTAEETVATYLKNRNIIVADKDFNNLLSKILVSMSRTKKKKSIENLFLTSSYTLHNYLVIHNIMTELQESLCIPFDEKEFRYVALYSGFMIYNYTEKNIQPDEVMDDNIYHFIHELLEEIKIITGNDFEKDLKFMDAFSIHIKIAINRAKTEVHIKNPLLQQIKSHYPVEMNFAMFTAKKMNDRFNVKLDEDEIGFIAMHFSAAQERINTHHIKKICILCHYGIGTAQLFAERIKRCIKNVEIVGIYPVRYADMALTQNVNYIISTVNVENLKGNIPVIIVENMLSDESIKKIDETLSVAIKEREILYDMFHENAFYCVEANAKEEIIAEIGKKMTQVGLIDEGVVASVLDREKISATDIGHMVAIPHSPINGIHKSVIGVAVLDKPILWDKYEVQVVFMICFNLAERKNLQIFKYMYNLIEDADLVKSIIKCKSFQSFMRIIQDGI</sequence>
<dbReference type="InterPro" id="IPR007737">
    <property type="entry name" value="Mga_HTH"/>
</dbReference>
<keyword evidence="10" id="KW-1185">Reference proteome</keyword>
<dbReference type="AlphaFoldDB" id="A0A841KZA8"/>
<keyword evidence="5" id="KW-0804">Transcription</keyword>
<dbReference type="RefSeq" id="WP_184311811.1">
    <property type="nucleotide sequence ID" value="NZ_JACHEN010000022.1"/>
</dbReference>
<dbReference type="PROSITE" id="PS51099">
    <property type="entry name" value="PTS_EIIB_TYPE_2"/>
    <property type="match status" value="1"/>
</dbReference>
<dbReference type="InterPro" id="IPR016152">
    <property type="entry name" value="PTrfase/Anion_transptr"/>
</dbReference>
<evidence type="ECO:0000256" key="1">
    <source>
        <dbReference type="ARBA" id="ARBA00022679"/>
    </source>
</evidence>
<dbReference type="Proteomes" id="UP000579281">
    <property type="component" value="Unassembled WGS sequence"/>
</dbReference>
<dbReference type="PANTHER" id="PTHR30185:SF13">
    <property type="entry name" value="LICABCH OPERON REGULATOR-RELATED"/>
    <property type="match status" value="1"/>
</dbReference>
<evidence type="ECO:0000256" key="5">
    <source>
        <dbReference type="ARBA" id="ARBA00023163"/>
    </source>
</evidence>
<protein>
    <submittedName>
        <fullName evidence="9">Lichenan operon transcriptional antiterminator</fullName>
    </submittedName>
</protein>
<evidence type="ECO:0000256" key="3">
    <source>
        <dbReference type="ARBA" id="ARBA00023015"/>
    </source>
</evidence>
<dbReference type="SUPFAM" id="SSF63520">
    <property type="entry name" value="PTS-regulatory domain, PRD"/>
    <property type="match status" value="1"/>
</dbReference>
<name>A0A841KZA8_9FIRM</name>
<dbReference type="InterPro" id="IPR050661">
    <property type="entry name" value="BglG_antiterminators"/>
</dbReference>
<keyword evidence="2" id="KW-0677">Repeat</keyword>
<evidence type="ECO:0000259" key="8">
    <source>
        <dbReference type="PROSITE" id="PS51372"/>
    </source>
</evidence>
<evidence type="ECO:0000256" key="2">
    <source>
        <dbReference type="ARBA" id="ARBA00022737"/>
    </source>
</evidence>
<dbReference type="PANTHER" id="PTHR30185">
    <property type="entry name" value="CRYPTIC BETA-GLUCOSIDE BGL OPERON ANTITERMINATOR"/>
    <property type="match status" value="1"/>
</dbReference>
<dbReference type="EMBL" id="JACHEN010000022">
    <property type="protein sequence ID" value="MBB6217310.1"/>
    <property type="molecule type" value="Genomic_DNA"/>
</dbReference>
<proteinExistence type="predicted"/>
<dbReference type="SUPFAM" id="SSF52794">
    <property type="entry name" value="PTS system IIB component-like"/>
    <property type="match status" value="1"/>
</dbReference>
<dbReference type="SUPFAM" id="SSF55804">
    <property type="entry name" value="Phoshotransferase/anion transport protein"/>
    <property type="match status" value="1"/>
</dbReference>
<dbReference type="Pfam" id="PF05043">
    <property type="entry name" value="Mga"/>
    <property type="match status" value="1"/>
</dbReference>
<dbReference type="GO" id="GO:0006355">
    <property type="term" value="P:regulation of DNA-templated transcription"/>
    <property type="evidence" value="ECO:0007669"/>
    <property type="project" value="InterPro"/>
</dbReference>
<dbReference type="InterPro" id="IPR036095">
    <property type="entry name" value="PTS_EIIB-like_sf"/>
</dbReference>
<dbReference type="InterPro" id="IPR036388">
    <property type="entry name" value="WH-like_DNA-bd_sf"/>
</dbReference>
<dbReference type="Pfam" id="PF08279">
    <property type="entry name" value="HTH_11"/>
    <property type="match status" value="1"/>
</dbReference>
<organism evidence="9 10">
    <name type="scientific">Anaerosolibacter carboniphilus</name>
    <dbReference type="NCBI Taxonomy" id="1417629"/>
    <lineage>
        <taxon>Bacteria</taxon>
        <taxon>Bacillati</taxon>
        <taxon>Bacillota</taxon>
        <taxon>Clostridia</taxon>
        <taxon>Peptostreptococcales</taxon>
        <taxon>Thermotaleaceae</taxon>
        <taxon>Anaerosolibacter</taxon>
    </lineage>
</organism>
<accession>A0A841KZA8</accession>
<gene>
    <name evidence="9" type="ORF">HNQ80_003429</name>
</gene>
<dbReference type="PROSITE" id="PS51372">
    <property type="entry name" value="PRD_2"/>
    <property type="match status" value="1"/>
</dbReference>
<evidence type="ECO:0000313" key="10">
    <source>
        <dbReference type="Proteomes" id="UP000579281"/>
    </source>
</evidence>
<dbReference type="Gene3D" id="3.40.930.10">
    <property type="entry name" value="Mannitol-specific EII, Chain A"/>
    <property type="match status" value="1"/>
</dbReference>
<keyword evidence="3" id="KW-0805">Transcription regulation</keyword>
<dbReference type="Gene3D" id="1.10.1790.10">
    <property type="entry name" value="PRD domain"/>
    <property type="match status" value="1"/>
</dbReference>
<dbReference type="InterPro" id="IPR013196">
    <property type="entry name" value="HTH_11"/>
</dbReference>
<dbReference type="InterPro" id="IPR013011">
    <property type="entry name" value="PTS_EIIB_2"/>
</dbReference>
<dbReference type="Gene3D" id="1.10.10.10">
    <property type="entry name" value="Winged helix-like DNA-binding domain superfamily/Winged helix DNA-binding domain"/>
    <property type="match status" value="1"/>
</dbReference>
<feature type="domain" description="PRD" evidence="8">
    <location>
        <begin position="292"/>
        <end position="399"/>
    </location>
</feature>
<feature type="domain" description="PTS EIIA type-2" evidence="6">
    <location>
        <begin position="496"/>
        <end position="634"/>
    </location>
</feature>
<feature type="domain" description="PTS EIIB type-2" evidence="7">
    <location>
        <begin position="402"/>
        <end position="493"/>
    </location>
</feature>
<dbReference type="InterPro" id="IPR036634">
    <property type="entry name" value="PRD_sf"/>
</dbReference>
<dbReference type="CDD" id="cd05568">
    <property type="entry name" value="PTS_IIB_bgl_like"/>
    <property type="match status" value="1"/>
</dbReference>
<evidence type="ECO:0000313" key="9">
    <source>
        <dbReference type="EMBL" id="MBB6217310.1"/>
    </source>
</evidence>
<evidence type="ECO:0000256" key="4">
    <source>
        <dbReference type="ARBA" id="ARBA00023159"/>
    </source>
</evidence>
<dbReference type="GO" id="GO:0008982">
    <property type="term" value="F:protein-N(PI)-phosphohistidine-sugar phosphotransferase activity"/>
    <property type="evidence" value="ECO:0007669"/>
    <property type="project" value="InterPro"/>
</dbReference>
<evidence type="ECO:0000259" key="7">
    <source>
        <dbReference type="PROSITE" id="PS51099"/>
    </source>
</evidence>
<keyword evidence="1" id="KW-0808">Transferase</keyword>
<dbReference type="GO" id="GO:0009401">
    <property type="term" value="P:phosphoenolpyruvate-dependent sugar phosphotransferase system"/>
    <property type="evidence" value="ECO:0007669"/>
    <property type="project" value="InterPro"/>
</dbReference>
<dbReference type="PROSITE" id="PS51094">
    <property type="entry name" value="PTS_EIIA_TYPE_2"/>
    <property type="match status" value="1"/>
</dbReference>
<dbReference type="Gene3D" id="3.40.50.2300">
    <property type="match status" value="1"/>
</dbReference>
<dbReference type="Pfam" id="PF00874">
    <property type="entry name" value="PRD"/>
    <property type="match status" value="1"/>
</dbReference>
<comment type="caution">
    <text evidence="9">The sequence shown here is derived from an EMBL/GenBank/DDBJ whole genome shotgun (WGS) entry which is preliminary data.</text>
</comment>
<evidence type="ECO:0000259" key="6">
    <source>
        <dbReference type="PROSITE" id="PS51094"/>
    </source>
</evidence>
<dbReference type="InterPro" id="IPR002178">
    <property type="entry name" value="PTS_EIIA_type-2_dom"/>
</dbReference>
<dbReference type="Pfam" id="PF00359">
    <property type="entry name" value="PTS_EIIA_2"/>
    <property type="match status" value="1"/>
</dbReference>
<dbReference type="InterPro" id="IPR011608">
    <property type="entry name" value="PRD"/>
</dbReference>